<dbReference type="KEGG" id="vg:77947847"/>
<organism evidence="2 3">
    <name type="scientific">Pseudomonas phage Itty13</name>
    <dbReference type="NCBI Taxonomy" id="2805750"/>
    <lineage>
        <taxon>Viruses</taxon>
        <taxon>Duplodnaviria</taxon>
        <taxon>Heunggongvirae</taxon>
        <taxon>Uroviricota</taxon>
        <taxon>Caudoviricetes</taxon>
        <taxon>Ittyvirus</taxon>
        <taxon>Ittyvirus itty13</taxon>
    </lineage>
</organism>
<evidence type="ECO:0000313" key="2">
    <source>
        <dbReference type="EMBL" id="QRE00580.1"/>
    </source>
</evidence>
<name>A0A889IQU6_9CAUD</name>
<evidence type="ECO:0000313" key="3">
    <source>
        <dbReference type="Proteomes" id="UP000610026"/>
    </source>
</evidence>
<accession>A0A889IQU6</accession>
<dbReference type="Proteomes" id="UP000610026">
    <property type="component" value="Segment"/>
</dbReference>
<dbReference type="RefSeq" id="YP_010671593.1">
    <property type="nucleotide sequence ID" value="NC_070969.1"/>
</dbReference>
<proteinExistence type="predicted"/>
<evidence type="ECO:0000256" key="1">
    <source>
        <dbReference type="SAM" id="MobiDB-lite"/>
    </source>
</evidence>
<feature type="region of interest" description="Disordered" evidence="1">
    <location>
        <begin position="370"/>
        <end position="397"/>
    </location>
</feature>
<reference evidence="2" key="1">
    <citation type="submission" date="2021-01" db="EMBL/GenBank/DDBJ databases">
        <authorList>
            <person name="Ben Porat S."/>
            <person name="Alkalay-Oren S."/>
            <person name="Coppenhagen-Glazer S."/>
            <person name="Hazan R."/>
        </authorList>
    </citation>
    <scope>NUCLEOTIDE SEQUENCE</scope>
</reference>
<protein>
    <submittedName>
        <fullName evidence="2">Uncharacterized protein</fullName>
    </submittedName>
</protein>
<dbReference type="GeneID" id="77947847"/>
<feature type="compositionally biased region" description="Low complexity" evidence="1">
    <location>
        <begin position="378"/>
        <end position="390"/>
    </location>
</feature>
<sequence>MAGNFGIGVGAFMAGLNQGVQAYDTIQKARDRKALRDIATQGTDAAKAAREADIGRSINVGSRSENGVTVPTYEVGGQSYASEGDARAAAEKQVGSFMDYYAKSVLPKYQEHWMQTGDVEKAQALEKWMQDQNVQKGVKAWAGAVRAFQTGDREAFKKNLMAAYNQQGYFQDGMEAVSIDDVKDDKGNLLGYKIKFKDPKGKVTEQTYDGEDVARLGLNALSPAEVLSYGVDQLKQAQAARAELAKENRKFQRDIQGKSLDQAYRLEAQGNASNLRRAEEAEKLRTGAASTKVRDAEAVSAWLKSQGYSDDFIRAQAPRLVGIEAQQMSPQNRLNSILETLNKSLDFQDLSDDEKVRRAYDVMKMQDELLSKRGGSPGSAPSGAPAAAAPVQSGRGIPVWDNKTNSLIYR</sequence>
<dbReference type="EMBL" id="MW460249">
    <property type="protein sequence ID" value="QRE00580.1"/>
    <property type="molecule type" value="Genomic_DNA"/>
</dbReference>
<keyword evidence="3" id="KW-1185">Reference proteome</keyword>